<dbReference type="RefSeq" id="WP_168622805.1">
    <property type="nucleotide sequence ID" value="NZ_JAAZQQ010000002.1"/>
</dbReference>
<keyword evidence="2" id="KW-1185">Reference proteome</keyword>
<organism evidence="1 2">
    <name type="scientific">Roseicyclus persicicus</name>
    <dbReference type="NCBI Taxonomy" id="2650661"/>
    <lineage>
        <taxon>Bacteria</taxon>
        <taxon>Pseudomonadati</taxon>
        <taxon>Pseudomonadota</taxon>
        <taxon>Alphaproteobacteria</taxon>
        <taxon>Rhodobacterales</taxon>
        <taxon>Roseobacteraceae</taxon>
        <taxon>Roseicyclus</taxon>
    </lineage>
</organism>
<dbReference type="Proteomes" id="UP000526408">
    <property type="component" value="Unassembled WGS sequence"/>
</dbReference>
<accession>A0A7X6GXW6</accession>
<dbReference type="AlphaFoldDB" id="A0A7X6GXW6"/>
<proteinExistence type="predicted"/>
<evidence type="ECO:0000313" key="2">
    <source>
        <dbReference type="Proteomes" id="UP000526408"/>
    </source>
</evidence>
<protein>
    <submittedName>
        <fullName evidence="1">Uncharacterized protein</fullName>
    </submittedName>
</protein>
<dbReference type="EMBL" id="JAAZQQ010000002">
    <property type="protein sequence ID" value="NKX44432.1"/>
    <property type="molecule type" value="Genomic_DNA"/>
</dbReference>
<comment type="caution">
    <text evidence="1">The sequence shown here is derived from an EMBL/GenBank/DDBJ whole genome shotgun (WGS) entry which is preliminary data.</text>
</comment>
<gene>
    <name evidence="1" type="ORF">HCU73_07495</name>
</gene>
<name>A0A7X6GXW6_9RHOB</name>
<evidence type="ECO:0000313" key="1">
    <source>
        <dbReference type="EMBL" id="NKX44432.1"/>
    </source>
</evidence>
<reference evidence="1 2" key="1">
    <citation type="submission" date="2020-04" db="EMBL/GenBank/DDBJ databases">
        <authorList>
            <person name="Yoon J."/>
        </authorList>
    </citation>
    <scope>NUCLEOTIDE SEQUENCE [LARGE SCALE GENOMIC DNA]</scope>
    <source>
        <strain evidence="1 2">KMU-115</strain>
    </source>
</reference>
<sequence>MRDCVEVDISGPVAQLEGLLARATLSPKDAARCARLAEALRRPARLCLLGPDPALLHWLLAGLIGEAPVAAGQMPPALEVSHGEAPRTVATLGDGSTLARPGLPQPDMLARAPVFLAVEAPVALLRRMSVLAVCLDVDPAQHVPALAWAARRSEIALWCTASFGPADARIWAAAPDRLHNHAVLVERAPAPTPPRLPAGAEFVARFAAGPAPDDGAAAPRALVAALQERLLADMDEARAADLDATRLFLHRLGSAVPAPAAAVAPRAAPAADAAPSAGMRALVSEPLLYLTRRARALAQALAWPDEGGDWAAEVLDGCCETAEGLRDRAADWPEDDPAATALRQAIEEMGDTALLLQIEGGAEAAETAAALMGQMRWELEQALARSPAPDLEPGVGR</sequence>